<feature type="compositionally biased region" description="Basic and acidic residues" evidence="11">
    <location>
        <begin position="77"/>
        <end position="87"/>
    </location>
</feature>
<dbReference type="Proteomes" id="UP000095282">
    <property type="component" value="Unplaced"/>
</dbReference>
<feature type="domain" description="SET" evidence="12">
    <location>
        <begin position="551"/>
        <end position="679"/>
    </location>
</feature>
<proteinExistence type="predicted"/>
<name>A0A1I7T295_9PELO</name>
<evidence type="ECO:0000256" key="10">
    <source>
        <dbReference type="ARBA" id="ARBA00023242"/>
    </source>
</evidence>
<protein>
    <submittedName>
        <fullName evidence="14">SET domain-containing protein</fullName>
    </submittedName>
</protein>
<keyword evidence="6" id="KW-0949">S-adenosyl-L-methionine</keyword>
<dbReference type="PROSITE" id="PS50280">
    <property type="entry name" value="SET"/>
    <property type="match status" value="1"/>
</dbReference>
<evidence type="ECO:0000256" key="8">
    <source>
        <dbReference type="ARBA" id="ARBA00022771"/>
    </source>
</evidence>
<dbReference type="InterPro" id="IPR001214">
    <property type="entry name" value="SET_dom"/>
</dbReference>
<keyword evidence="5" id="KW-0808">Transferase</keyword>
<dbReference type="WBParaSite" id="Csp11.Scaffold476.g1727.t1">
    <property type="protein sequence ID" value="Csp11.Scaffold476.g1727.t1"/>
    <property type="gene ID" value="Csp11.Scaffold476.g1727"/>
</dbReference>
<accession>A0A1I7T295</accession>
<feature type="compositionally biased region" description="Polar residues" evidence="11">
    <location>
        <begin position="835"/>
        <end position="855"/>
    </location>
</feature>
<dbReference type="GO" id="GO:0008168">
    <property type="term" value="F:methyltransferase activity"/>
    <property type="evidence" value="ECO:0007669"/>
    <property type="project" value="UniProtKB-KW"/>
</dbReference>
<keyword evidence="8" id="KW-0863">Zinc-finger</keyword>
<feature type="compositionally biased region" description="Low complexity" evidence="11">
    <location>
        <begin position="762"/>
        <end position="789"/>
    </location>
</feature>
<evidence type="ECO:0000256" key="5">
    <source>
        <dbReference type="ARBA" id="ARBA00022679"/>
    </source>
</evidence>
<keyword evidence="10" id="KW-0539">Nucleus</keyword>
<evidence type="ECO:0000256" key="2">
    <source>
        <dbReference type="ARBA" id="ARBA00004286"/>
    </source>
</evidence>
<evidence type="ECO:0000259" key="12">
    <source>
        <dbReference type="PROSITE" id="PS50280"/>
    </source>
</evidence>
<dbReference type="GO" id="GO:0008270">
    <property type="term" value="F:zinc ion binding"/>
    <property type="evidence" value="ECO:0007669"/>
    <property type="project" value="UniProtKB-KW"/>
</dbReference>
<evidence type="ECO:0000313" key="14">
    <source>
        <dbReference type="WBParaSite" id="Csp11.Scaffold476.g1727.t1"/>
    </source>
</evidence>
<dbReference type="InterPro" id="IPR050777">
    <property type="entry name" value="SET2_Histone-Lys_MeTrsfase"/>
</dbReference>
<dbReference type="InterPro" id="IPR001965">
    <property type="entry name" value="Znf_PHD"/>
</dbReference>
<dbReference type="Gene3D" id="2.170.270.10">
    <property type="entry name" value="SET domain"/>
    <property type="match status" value="1"/>
</dbReference>
<evidence type="ECO:0000256" key="1">
    <source>
        <dbReference type="ARBA" id="ARBA00004123"/>
    </source>
</evidence>
<dbReference type="Pfam" id="PF00856">
    <property type="entry name" value="SET"/>
    <property type="match status" value="1"/>
</dbReference>
<reference evidence="14" key="1">
    <citation type="submission" date="2016-11" db="UniProtKB">
        <authorList>
            <consortium name="WormBaseParasite"/>
        </authorList>
    </citation>
    <scope>IDENTIFICATION</scope>
</reference>
<feature type="region of interest" description="Disordered" evidence="11">
    <location>
        <begin position="1"/>
        <end position="87"/>
    </location>
</feature>
<evidence type="ECO:0000256" key="6">
    <source>
        <dbReference type="ARBA" id="ARBA00022691"/>
    </source>
</evidence>
<keyword evidence="3" id="KW-0158">Chromosome</keyword>
<keyword evidence="9" id="KW-0862">Zinc</keyword>
<dbReference type="SMART" id="SM00317">
    <property type="entry name" value="SET"/>
    <property type="match status" value="1"/>
</dbReference>
<evidence type="ECO:0000313" key="13">
    <source>
        <dbReference type="Proteomes" id="UP000095282"/>
    </source>
</evidence>
<dbReference type="eggNOG" id="KOG1081">
    <property type="taxonomic scope" value="Eukaryota"/>
</dbReference>
<keyword evidence="4" id="KW-0489">Methyltransferase</keyword>
<dbReference type="SMART" id="SM00249">
    <property type="entry name" value="PHD"/>
    <property type="match status" value="2"/>
</dbReference>
<feature type="compositionally biased region" description="Pro residues" evidence="11">
    <location>
        <begin position="56"/>
        <end position="67"/>
    </location>
</feature>
<evidence type="ECO:0000256" key="9">
    <source>
        <dbReference type="ARBA" id="ARBA00022833"/>
    </source>
</evidence>
<evidence type="ECO:0000256" key="7">
    <source>
        <dbReference type="ARBA" id="ARBA00022723"/>
    </source>
</evidence>
<comment type="subcellular location">
    <subcellularLocation>
        <location evidence="2">Chromosome</location>
    </subcellularLocation>
    <subcellularLocation>
        <location evidence="1">Nucleus</location>
    </subcellularLocation>
</comment>
<dbReference type="GO" id="GO:0005694">
    <property type="term" value="C:chromosome"/>
    <property type="evidence" value="ECO:0007669"/>
    <property type="project" value="UniProtKB-SubCell"/>
</dbReference>
<keyword evidence="7" id="KW-0479">Metal-binding</keyword>
<dbReference type="SUPFAM" id="SSF82199">
    <property type="entry name" value="SET domain"/>
    <property type="match status" value="1"/>
</dbReference>
<feature type="compositionally biased region" description="Basic residues" evidence="11">
    <location>
        <begin position="724"/>
        <end position="741"/>
    </location>
</feature>
<keyword evidence="13" id="KW-1185">Reference proteome</keyword>
<evidence type="ECO:0000256" key="3">
    <source>
        <dbReference type="ARBA" id="ARBA00022454"/>
    </source>
</evidence>
<evidence type="ECO:0000256" key="11">
    <source>
        <dbReference type="SAM" id="MobiDB-lite"/>
    </source>
</evidence>
<organism evidence="13 14">
    <name type="scientific">Caenorhabditis tropicalis</name>
    <dbReference type="NCBI Taxonomy" id="1561998"/>
    <lineage>
        <taxon>Eukaryota</taxon>
        <taxon>Metazoa</taxon>
        <taxon>Ecdysozoa</taxon>
        <taxon>Nematoda</taxon>
        <taxon>Chromadorea</taxon>
        <taxon>Rhabditida</taxon>
        <taxon>Rhabditina</taxon>
        <taxon>Rhabditomorpha</taxon>
        <taxon>Rhabditoidea</taxon>
        <taxon>Rhabditidae</taxon>
        <taxon>Peloderinae</taxon>
        <taxon>Caenorhabditis</taxon>
    </lineage>
</organism>
<feature type="region of interest" description="Disordered" evidence="11">
    <location>
        <begin position="699"/>
        <end position="871"/>
    </location>
</feature>
<dbReference type="GO" id="GO:0032259">
    <property type="term" value="P:methylation"/>
    <property type="evidence" value="ECO:0007669"/>
    <property type="project" value="UniProtKB-KW"/>
</dbReference>
<evidence type="ECO:0000256" key="4">
    <source>
        <dbReference type="ARBA" id="ARBA00022603"/>
    </source>
</evidence>
<dbReference type="STRING" id="1561998.A0A1I7T295"/>
<dbReference type="GO" id="GO:0005634">
    <property type="term" value="C:nucleus"/>
    <property type="evidence" value="ECO:0007669"/>
    <property type="project" value="UniProtKB-SubCell"/>
</dbReference>
<dbReference type="PANTHER" id="PTHR22884">
    <property type="entry name" value="SET DOMAIN PROTEINS"/>
    <property type="match status" value="1"/>
</dbReference>
<dbReference type="AlphaFoldDB" id="A0A1I7T295"/>
<feature type="compositionally biased region" description="Polar residues" evidence="11">
    <location>
        <begin position="790"/>
        <end position="804"/>
    </location>
</feature>
<dbReference type="InterPro" id="IPR046341">
    <property type="entry name" value="SET_dom_sf"/>
</dbReference>
<sequence>MDQLDGPDAHENEGNENLVPDDEPEIQVRRPRLKRGASALRPVESSDDEEAEADPPAQPKVPNPPRRMPQIHGNQPLKEDTYSKKKREETKKILKDVDYIANNFPANTCSLRPRNFLKLDEYESDDPETTGSFLPESERKCFVCEQDNSPNGETELISCHGQISGEKRGAERISVDGRPLRICPTRFHLRCALNYNAGSFFLHYAAFPECQGKLLCPLHCCHSCNINHQKQSAYEPDLIECVKCMRAFHLSSCYPAGGRDLDVSIDVDGHKRTFEMIICPAHHVPTPKKKKNRASLNSSQGMEPKVEIRNHLKACSSVACVYEKPPKEVALIQCSKCIQSFHEECLEVKSLDGQPLPAVRDVCERCLCNDDLHINRPVIAYWPMDNKFYLAYIRDWYKYPTSKRNDKNFERLGYAVVEWIDGSDKKIMNIVPVYHLAPLIKKYIELFGKSQKDLWQDVFDKYDEFDLNRCPRAYKLVVSTGKTSKYFDPAIRQKPIDEGEFTNCGCSKKLAQRCVTTDCSNFADDKECPPACEKIGNGCGNRKISNCFIHPNIELRRSGEKGYGVFATDKIPANEFLSEYVGEIIDKPEKKKRLTDIENSKDFQANHYLMEINANWATDATRYGNITRYINHSCDPNSQSYTYGMYWYTRDSHLFYDKRNIIKTLKEIEKDEEITFTYDMEKSEFLPVCLCRSDNCDGGMSRKKNDRRRNDSNQSDDDNNTQRQRNKKRTKKRSKNHKRQSNSKSASGPPTKVAARDSLPCSSSQMPSTSSQMPSTSSQMPSTSTQSPQYFQFDTVFSPNSGSNSKKRVQEEPSLRASPRFKSPGVSAPRLSFNRGRSANSSISSQEDTESNGLTRKSARGRVPKKLFQGE</sequence>